<comment type="caution">
    <text evidence="1">The sequence shown here is derived from an EMBL/GenBank/DDBJ whole genome shotgun (WGS) entry which is preliminary data.</text>
</comment>
<dbReference type="AlphaFoldDB" id="A0A414Q805"/>
<accession>A0A414Q805</accession>
<dbReference type="RefSeq" id="WP_117941027.1">
    <property type="nucleotide sequence ID" value="NZ_QRHJ01000009.1"/>
</dbReference>
<protein>
    <submittedName>
        <fullName evidence="1">Uncharacterized protein</fullName>
    </submittedName>
</protein>
<sequence>MDITELKIGDRVRIKLPSPQGERLSIPMQVIGLLSSFNNPSPKDTVYLDFEGNEGDIWEEEVQNLVFSDNEEKS</sequence>
<name>A0A414Q805_BACSE</name>
<reference evidence="1 2" key="1">
    <citation type="submission" date="2018-08" db="EMBL/GenBank/DDBJ databases">
        <title>A genome reference for cultivated species of the human gut microbiota.</title>
        <authorList>
            <person name="Zou Y."/>
            <person name="Xue W."/>
            <person name="Luo G."/>
        </authorList>
    </citation>
    <scope>NUCLEOTIDE SEQUENCE [LARGE SCALE GENOMIC DNA]</scope>
    <source>
        <strain evidence="1 2">AM25-16</strain>
    </source>
</reference>
<dbReference type="EMBL" id="QRHJ01000009">
    <property type="protein sequence ID" value="RHF76920.1"/>
    <property type="molecule type" value="Genomic_DNA"/>
</dbReference>
<organism evidence="1 2">
    <name type="scientific">Bacteroides stercoris</name>
    <dbReference type="NCBI Taxonomy" id="46506"/>
    <lineage>
        <taxon>Bacteria</taxon>
        <taxon>Pseudomonadati</taxon>
        <taxon>Bacteroidota</taxon>
        <taxon>Bacteroidia</taxon>
        <taxon>Bacteroidales</taxon>
        <taxon>Bacteroidaceae</taxon>
        <taxon>Bacteroides</taxon>
    </lineage>
</organism>
<evidence type="ECO:0000313" key="2">
    <source>
        <dbReference type="Proteomes" id="UP000283762"/>
    </source>
</evidence>
<gene>
    <name evidence="1" type="ORF">DW668_04855</name>
</gene>
<evidence type="ECO:0000313" key="1">
    <source>
        <dbReference type="EMBL" id="RHF76920.1"/>
    </source>
</evidence>
<dbReference type="Proteomes" id="UP000283762">
    <property type="component" value="Unassembled WGS sequence"/>
</dbReference>
<proteinExistence type="predicted"/>